<feature type="domain" description="BPTI/Kunitz inhibitor" evidence="5">
    <location>
        <begin position="218"/>
        <end position="268"/>
    </location>
</feature>
<gene>
    <name evidence="6" type="ORF">HPBE_LOCUS11027</name>
</gene>
<protein>
    <submittedName>
        <fullName evidence="8">Kunitz/Bovine pancreatic trypsin inhibitor domain protein</fullName>
    </submittedName>
</protein>
<dbReference type="SUPFAM" id="SSF57362">
    <property type="entry name" value="BPTI-like"/>
    <property type="match status" value="4"/>
</dbReference>
<dbReference type="AlphaFoldDB" id="A0A183FSR9"/>
<dbReference type="WBParaSite" id="HPBE_0001102601-mRNA-1">
    <property type="protein sequence ID" value="HPBE_0001102601-mRNA-1"/>
    <property type="gene ID" value="HPBE_0001102601"/>
</dbReference>
<accession>A0A183FSR9</accession>
<feature type="domain" description="BPTI/Kunitz inhibitor" evidence="5">
    <location>
        <begin position="442"/>
        <end position="492"/>
    </location>
</feature>
<dbReference type="InterPro" id="IPR002223">
    <property type="entry name" value="Kunitz_BPTI"/>
</dbReference>
<dbReference type="InterPro" id="IPR036880">
    <property type="entry name" value="Kunitz_BPTI_sf"/>
</dbReference>
<evidence type="ECO:0000256" key="3">
    <source>
        <dbReference type="ARBA" id="ARBA00023157"/>
    </source>
</evidence>
<keyword evidence="1" id="KW-0646">Protease inhibitor</keyword>
<dbReference type="CDD" id="cd00109">
    <property type="entry name" value="Kunitz-type"/>
    <property type="match status" value="3"/>
</dbReference>
<dbReference type="GO" id="GO:0005615">
    <property type="term" value="C:extracellular space"/>
    <property type="evidence" value="ECO:0007669"/>
    <property type="project" value="TreeGrafter"/>
</dbReference>
<evidence type="ECO:0000256" key="2">
    <source>
        <dbReference type="ARBA" id="ARBA00022900"/>
    </source>
</evidence>
<keyword evidence="7" id="KW-1185">Reference proteome</keyword>
<reference evidence="6 7" key="1">
    <citation type="submission" date="2018-11" db="EMBL/GenBank/DDBJ databases">
        <authorList>
            <consortium name="Pathogen Informatics"/>
        </authorList>
    </citation>
    <scope>NUCLEOTIDE SEQUENCE [LARGE SCALE GENOMIC DNA]</scope>
</reference>
<dbReference type="SMART" id="SM00131">
    <property type="entry name" value="KU"/>
    <property type="match status" value="4"/>
</dbReference>
<proteinExistence type="predicted"/>
<dbReference type="Pfam" id="PF00014">
    <property type="entry name" value="Kunitz_BPTI"/>
    <property type="match status" value="4"/>
</dbReference>
<evidence type="ECO:0000313" key="6">
    <source>
        <dbReference type="EMBL" id="VDO87182.1"/>
    </source>
</evidence>
<reference evidence="8" key="2">
    <citation type="submission" date="2019-09" db="UniProtKB">
        <authorList>
            <consortium name="WormBaseParasite"/>
        </authorList>
    </citation>
    <scope>IDENTIFICATION</scope>
</reference>
<evidence type="ECO:0000259" key="5">
    <source>
        <dbReference type="PROSITE" id="PS50279"/>
    </source>
</evidence>
<evidence type="ECO:0000256" key="1">
    <source>
        <dbReference type="ARBA" id="ARBA00022690"/>
    </source>
</evidence>
<dbReference type="EMBL" id="UZAH01026958">
    <property type="protein sequence ID" value="VDO87182.1"/>
    <property type="molecule type" value="Genomic_DNA"/>
</dbReference>
<feature type="compositionally biased region" description="Basic and acidic residues" evidence="4">
    <location>
        <begin position="390"/>
        <end position="399"/>
    </location>
</feature>
<dbReference type="OrthoDB" id="4473401at2759"/>
<evidence type="ECO:0000313" key="7">
    <source>
        <dbReference type="Proteomes" id="UP000050761"/>
    </source>
</evidence>
<organism evidence="7 8">
    <name type="scientific">Heligmosomoides polygyrus</name>
    <name type="common">Parasitic roundworm</name>
    <dbReference type="NCBI Taxonomy" id="6339"/>
    <lineage>
        <taxon>Eukaryota</taxon>
        <taxon>Metazoa</taxon>
        <taxon>Ecdysozoa</taxon>
        <taxon>Nematoda</taxon>
        <taxon>Chromadorea</taxon>
        <taxon>Rhabditida</taxon>
        <taxon>Rhabditina</taxon>
        <taxon>Rhabditomorpha</taxon>
        <taxon>Strongyloidea</taxon>
        <taxon>Heligmosomidae</taxon>
        <taxon>Heligmosomoides</taxon>
    </lineage>
</organism>
<dbReference type="FunFam" id="4.10.410.10:FF:000020">
    <property type="entry name" value="Collagen, type VI, alpha 3"/>
    <property type="match status" value="1"/>
</dbReference>
<keyword evidence="2" id="KW-0722">Serine protease inhibitor</keyword>
<feature type="region of interest" description="Disordered" evidence="4">
    <location>
        <begin position="344"/>
        <end position="404"/>
    </location>
</feature>
<dbReference type="PROSITE" id="PS50279">
    <property type="entry name" value="BPTI_KUNITZ_2"/>
    <property type="match status" value="4"/>
</dbReference>
<dbReference type="GO" id="GO:0004867">
    <property type="term" value="F:serine-type endopeptidase inhibitor activity"/>
    <property type="evidence" value="ECO:0007669"/>
    <property type="project" value="UniProtKB-KW"/>
</dbReference>
<evidence type="ECO:0000313" key="8">
    <source>
        <dbReference type="WBParaSite" id="HPBE_0001102601-mRNA-1"/>
    </source>
</evidence>
<feature type="domain" description="BPTI/Kunitz inhibitor" evidence="5">
    <location>
        <begin position="157"/>
        <end position="207"/>
    </location>
</feature>
<feature type="domain" description="BPTI/Kunitz inhibitor" evidence="5">
    <location>
        <begin position="75"/>
        <end position="125"/>
    </location>
</feature>
<sequence>MALLEGSEDSSADSGNHASHNRFLTAPARMLLAHPTVLTNMVSVVVSLRQQLASCFGEWEKLANVRPLHFLVNRCLHPKDPGNCRGQFIRWYWDSERKLCDVFTYTGCQGNGNNYASREECLAICHKEGSHFKNPATTLDSRRKTTPLVVNDFSTVCKHDVDAGECNGVFQRFAFDTESSECRPFTYGGCGGNGNNFATLAECRIKCQKVALSPGNLCEHDIEVGECSGVFVRFGYDKSNNDCRQFTYGGCGGNGNNFATIQECRNVCVKKVCNPNPQCDLARCQIVNDRNGCPFCSCPPLDQPSPPGAGQCPGVDAEKCIEPCIVINNRKGCKDCVCPTMPGAGSQPPASFDRPVSPPSPHNEDPTPRPALSSARPPASPSNVGPPSGSRRDSADNHLPRQGKSASLFGQKYRACLARKQIESDSKQLLPPPLSAHLHEKCMQPVEPGPCKHFVDRWFFHAEDGTCHPFKYGGCAGNRNHFFSQNECEIHCARFLREWL</sequence>
<dbReference type="PANTHER" id="PTHR10083:SF374">
    <property type="entry name" value="BPTI_KUNITZ INHIBITOR DOMAIN-CONTAINING PROTEIN"/>
    <property type="match status" value="1"/>
</dbReference>
<dbReference type="Gene3D" id="4.10.410.10">
    <property type="entry name" value="Pancreatic trypsin inhibitor Kunitz domain"/>
    <property type="match status" value="4"/>
</dbReference>
<evidence type="ECO:0000256" key="4">
    <source>
        <dbReference type="SAM" id="MobiDB-lite"/>
    </source>
</evidence>
<dbReference type="InterPro" id="IPR050098">
    <property type="entry name" value="TFPI/VKTCI-like"/>
</dbReference>
<keyword evidence="3" id="KW-1015">Disulfide bond</keyword>
<dbReference type="FunFam" id="4.10.410.10:FF:000006">
    <property type="entry name" value="Serine peptidase inhibitor, Kunitz type 1"/>
    <property type="match status" value="1"/>
</dbReference>
<dbReference type="PROSITE" id="PS00280">
    <property type="entry name" value="BPTI_KUNITZ_1"/>
    <property type="match status" value="3"/>
</dbReference>
<accession>A0A3P8CSE0</accession>
<dbReference type="Proteomes" id="UP000050761">
    <property type="component" value="Unassembled WGS sequence"/>
</dbReference>
<dbReference type="PANTHER" id="PTHR10083">
    <property type="entry name" value="KUNITZ-TYPE PROTEASE INHIBITOR-RELATED"/>
    <property type="match status" value="1"/>
</dbReference>
<name>A0A183FSR9_HELPZ</name>
<dbReference type="PRINTS" id="PR00759">
    <property type="entry name" value="BASICPTASE"/>
</dbReference>
<dbReference type="InterPro" id="IPR020901">
    <property type="entry name" value="Prtase_inh_Kunz-CS"/>
</dbReference>